<evidence type="ECO:0000313" key="1">
    <source>
        <dbReference type="EMBL" id="KAG8000929.1"/>
    </source>
</evidence>
<dbReference type="Proteomes" id="UP000805704">
    <property type="component" value="Chromosome 8"/>
</dbReference>
<comment type="caution">
    <text evidence="1">The sequence shown here is derived from an EMBL/GenBank/DDBJ whole genome shotgun (WGS) entry which is preliminary data.</text>
</comment>
<keyword evidence="2" id="KW-1185">Reference proteome</keyword>
<gene>
    <name evidence="1" type="ORF">GBF38_018223</name>
</gene>
<organism evidence="1 2">
    <name type="scientific">Nibea albiflora</name>
    <name type="common">Yellow drum</name>
    <name type="synonym">Corvina albiflora</name>
    <dbReference type="NCBI Taxonomy" id="240163"/>
    <lineage>
        <taxon>Eukaryota</taxon>
        <taxon>Metazoa</taxon>
        <taxon>Chordata</taxon>
        <taxon>Craniata</taxon>
        <taxon>Vertebrata</taxon>
        <taxon>Euteleostomi</taxon>
        <taxon>Actinopterygii</taxon>
        <taxon>Neopterygii</taxon>
        <taxon>Teleostei</taxon>
        <taxon>Neoteleostei</taxon>
        <taxon>Acanthomorphata</taxon>
        <taxon>Eupercaria</taxon>
        <taxon>Sciaenidae</taxon>
        <taxon>Nibea</taxon>
    </lineage>
</organism>
<reference evidence="1" key="1">
    <citation type="submission" date="2020-04" db="EMBL/GenBank/DDBJ databases">
        <title>A chromosome-scale assembly and high-density genetic map of the yellow drum (Nibea albiflora) genome.</title>
        <authorList>
            <person name="Xu D."/>
            <person name="Zhang W."/>
            <person name="Chen R."/>
            <person name="Tan P."/>
            <person name="Wang L."/>
            <person name="Song H."/>
            <person name="Tian L."/>
            <person name="Zhu Q."/>
            <person name="Wang B."/>
        </authorList>
    </citation>
    <scope>NUCLEOTIDE SEQUENCE</scope>
    <source>
        <strain evidence="1">ZJHYS-2018</strain>
    </source>
</reference>
<evidence type="ECO:0000313" key="2">
    <source>
        <dbReference type="Proteomes" id="UP000805704"/>
    </source>
</evidence>
<protein>
    <submittedName>
        <fullName evidence="1">Uncharacterized protein</fullName>
    </submittedName>
</protein>
<dbReference type="EMBL" id="CM024796">
    <property type="protein sequence ID" value="KAG8000929.1"/>
    <property type="molecule type" value="Genomic_DNA"/>
</dbReference>
<sequence length="115" mass="13039">MTMKVEGRHQREEVQKTRSVFSVQRQSVLLLLPSPRDPAVCLRARVVSWTRLHNGGIEPSEGSQRPRPQFQTNIIFIEPNIDPHIQIVRQPNGLASRCQAGRARPGSISQHLTRT</sequence>
<name>A0ACB7EFE6_NIBAL</name>
<proteinExistence type="predicted"/>
<accession>A0ACB7EFE6</accession>